<feature type="domain" description="HpcH/HpaI aldolase/citrate lyase" evidence="3">
    <location>
        <begin position="54"/>
        <end position="285"/>
    </location>
</feature>
<dbReference type="GO" id="GO:0046872">
    <property type="term" value="F:metal ion binding"/>
    <property type="evidence" value="ECO:0007669"/>
    <property type="project" value="UniProtKB-KW"/>
</dbReference>
<dbReference type="PANTHER" id="PTHR30502">
    <property type="entry name" value="2-KETO-3-DEOXY-L-RHAMNONATE ALDOLASE"/>
    <property type="match status" value="1"/>
</dbReference>
<sequence>MGSLSSEPTPKPVSAADFARQGMAAYRAPSLLQPHRLREAIKDAHDGKIPPIVGYYMGLASPPISKLVAQFGYDVVWVDWEHSAMNVETMTQIVYDIQFMSEGKSAAIVRVPGHDHAAIGFALDAGASIVVPQVETVEQAKHIVSAAKFGAKINGTRSAPPCRWFPGLSDQPLNASMTLHENLNTQAAIIIQIESLAGMRNLDAILTECGDQIDSVWLGSLDARISMNLPGGGLYGKEPEWLEAVEIYEAALAKHNKPASGLSFGTPEAKEIMSKGKSMIFCAADVYGLMGALGDLADTRKGYPARNYGAKV</sequence>
<dbReference type="InterPro" id="IPR040442">
    <property type="entry name" value="Pyrv_kinase-like_dom_sf"/>
</dbReference>
<evidence type="ECO:0000259" key="3">
    <source>
        <dbReference type="Pfam" id="PF03328"/>
    </source>
</evidence>
<dbReference type="PANTHER" id="PTHR30502:SF8">
    <property type="entry name" value="SYNTHASE, PUTATIVE-RELATED"/>
    <property type="match status" value="1"/>
</dbReference>
<dbReference type="GO" id="GO:0005737">
    <property type="term" value="C:cytoplasm"/>
    <property type="evidence" value="ECO:0007669"/>
    <property type="project" value="TreeGrafter"/>
</dbReference>
<dbReference type="InterPro" id="IPR015813">
    <property type="entry name" value="Pyrv/PenolPyrv_kinase-like_dom"/>
</dbReference>
<dbReference type="Pfam" id="PF03328">
    <property type="entry name" value="HpcH_HpaI"/>
    <property type="match status" value="1"/>
</dbReference>
<gene>
    <name evidence="4" type="ORF">HYFRA_00003110</name>
</gene>
<proteinExistence type="predicted"/>
<evidence type="ECO:0000256" key="1">
    <source>
        <dbReference type="ARBA" id="ARBA00022723"/>
    </source>
</evidence>
<dbReference type="InterPro" id="IPR050251">
    <property type="entry name" value="HpcH-HpaI_aldolase"/>
</dbReference>
<keyword evidence="5" id="KW-1185">Reference proteome</keyword>
<evidence type="ECO:0000313" key="5">
    <source>
        <dbReference type="Proteomes" id="UP000696280"/>
    </source>
</evidence>
<dbReference type="SUPFAM" id="SSF51621">
    <property type="entry name" value="Phosphoenolpyruvate/pyruvate domain"/>
    <property type="match status" value="1"/>
</dbReference>
<keyword evidence="2" id="KW-0456">Lyase</keyword>
<comment type="caution">
    <text evidence="4">The sequence shown here is derived from an EMBL/GenBank/DDBJ whole genome shotgun (WGS) entry which is preliminary data.</text>
</comment>
<dbReference type="InterPro" id="IPR005000">
    <property type="entry name" value="Aldolase/citrate-lyase_domain"/>
</dbReference>
<accession>A0A9N9KQH4</accession>
<dbReference type="OrthoDB" id="1621678at2759"/>
<protein>
    <recommendedName>
        <fullName evidence="3">HpcH/HpaI aldolase/citrate lyase domain-containing protein</fullName>
    </recommendedName>
</protein>
<evidence type="ECO:0000256" key="2">
    <source>
        <dbReference type="ARBA" id="ARBA00023239"/>
    </source>
</evidence>
<dbReference type="Proteomes" id="UP000696280">
    <property type="component" value="Unassembled WGS sequence"/>
</dbReference>
<dbReference type="EMBL" id="CAJVRL010000038">
    <property type="protein sequence ID" value="CAG8950893.1"/>
    <property type="molecule type" value="Genomic_DNA"/>
</dbReference>
<organism evidence="4 5">
    <name type="scientific">Hymenoscyphus fraxineus</name>
    <dbReference type="NCBI Taxonomy" id="746836"/>
    <lineage>
        <taxon>Eukaryota</taxon>
        <taxon>Fungi</taxon>
        <taxon>Dikarya</taxon>
        <taxon>Ascomycota</taxon>
        <taxon>Pezizomycotina</taxon>
        <taxon>Leotiomycetes</taxon>
        <taxon>Helotiales</taxon>
        <taxon>Helotiaceae</taxon>
        <taxon>Hymenoscyphus</taxon>
    </lineage>
</organism>
<evidence type="ECO:0000313" key="4">
    <source>
        <dbReference type="EMBL" id="CAG8950893.1"/>
    </source>
</evidence>
<keyword evidence="1" id="KW-0479">Metal-binding</keyword>
<name>A0A9N9KQH4_9HELO</name>
<dbReference type="AlphaFoldDB" id="A0A9N9KQH4"/>
<dbReference type="Gene3D" id="3.20.20.60">
    <property type="entry name" value="Phosphoenolpyruvate-binding domains"/>
    <property type="match status" value="1"/>
</dbReference>
<reference evidence="4" key="1">
    <citation type="submission" date="2021-07" db="EMBL/GenBank/DDBJ databases">
        <authorList>
            <person name="Durling M."/>
        </authorList>
    </citation>
    <scope>NUCLEOTIDE SEQUENCE</scope>
</reference>
<dbReference type="GO" id="GO:0016832">
    <property type="term" value="F:aldehyde-lyase activity"/>
    <property type="evidence" value="ECO:0007669"/>
    <property type="project" value="TreeGrafter"/>
</dbReference>